<dbReference type="RefSeq" id="WP_183389177.1">
    <property type="nucleotide sequence ID" value="NZ_JACHXM010000027.1"/>
</dbReference>
<gene>
    <name evidence="2" type="ORF">FHR96_003719</name>
</gene>
<proteinExistence type="predicted"/>
<keyword evidence="1" id="KW-1133">Transmembrane helix</keyword>
<dbReference type="AlphaFoldDB" id="A0A7W5G7D2"/>
<accession>A0A7W5G7D2</accession>
<evidence type="ECO:0000313" key="2">
    <source>
        <dbReference type="EMBL" id="MBB3142817.1"/>
    </source>
</evidence>
<evidence type="ECO:0000256" key="1">
    <source>
        <dbReference type="SAM" id="Phobius"/>
    </source>
</evidence>
<keyword evidence="1" id="KW-0812">Transmembrane</keyword>
<reference evidence="2 3" key="1">
    <citation type="submission" date="2020-08" db="EMBL/GenBank/DDBJ databases">
        <title>Genomic Encyclopedia of Type Strains, Phase III (KMG-III): the genomes of soil and plant-associated and newly described type strains.</title>
        <authorList>
            <person name="Whitman W."/>
        </authorList>
    </citation>
    <scope>NUCLEOTIDE SEQUENCE [LARGE SCALE GENOMIC DNA]</scope>
    <source>
        <strain evidence="2 3">CECT 5995</strain>
    </source>
</reference>
<comment type="caution">
    <text evidence="2">The sequence shown here is derived from an EMBL/GenBank/DDBJ whole genome shotgun (WGS) entry which is preliminary data.</text>
</comment>
<feature type="transmembrane region" description="Helical" evidence="1">
    <location>
        <begin position="31"/>
        <end position="50"/>
    </location>
</feature>
<protein>
    <submittedName>
        <fullName evidence="2">Uncharacterized protein</fullName>
    </submittedName>
</protein>
<name>A0A7W5G7D2_9GAMM</name>
<evidence type="ECO:0000313" key="3">
    <source>
        <dbReference type="Proteomes" id="UP000525987"/>
    </source>
</evidence>
<organism evidence="2 3">
    <name type="scientific">Halomonas organivorans</name>
    <dbReference type="NCBI Taxonomy" id="257772"/>
    <lineage>
        <taxon>Bacteria</taxon>
        <taxon>Pseudomonadati</taxon>
        <taxon>Pseudomonadota</taxon>
        <taxon>Gammaproteobacteria</taxon>
        <taxon>Oceanospirillales</taxon>
        <taxon>Halomonadaceae</taxon>
        <taxon>Halomonas</taxon>
    </lineage>
</organism>
<dbReference type="Proteomes" id="UP000525987">
    <property type="component" value="Unassembled WGS sequence"/>
</dbReference>
<dbReference type="EMBL" id="JACHXM010000027">
    <property type="protein sequence ID" value="MBB3142817.1"/>
    <property type="molecule type" value="Genomic_DNA"/>
</dbReference>
<keyword evidence="1" id="KW-0472">Membrane</keyword>
<sequence>MLINILTLLVGIVGAALVAYGAWLVLPAAGYITGGTLCLVWSCLVSRAAARRQPAGEGGS</sequence>
<keyword evidence="3" id="KW-1185">Reference proteome</keyword>